<dbReference type="Proteomes" id="UP000284123">
    <property type="component" value="Unassembled WGS sequence"/>
</dbReference>
<comment type="subcellular location">
    <subcellularLocation>
        <location evidence="1 6">Cell membrane</location>
        <topology evidence="1 6">Multi-pass membrane protein</topology>
    </subcellularLocation>
</comment>
<keyword evidence="3 6" id="KW-0812">Transmembrane</keyword>
<evidence type="ECO:0000313" key="13">
    <source>
        <dbReference type="EMBL" id="QOP54758.1"/>
    </source>
</evidence>
<keyword evidence="2 6" id="KW-1003">Cell membrane</keyword>
<reference evidence="19 20" key="2">
    <citation type="journal article" date="2018" name="Front. Microbiol.">
        <title>Conversion of Methionine to Cysteine in Lactobacillus paracasei Depends on the Highly Mobile cysK-ctl-cysE Gene Cluster.</title>
        <authorList>
            <person name="Wuthrich D."/>
            <person name="Irmler S."/>
            <person name="Berthoud H."/>
            <person name="Guggenbuhl B."/>
            <person name="Eugster E."/>
            <person name="Bruggmann R."/>
        </authorList>
    </citation>
    <scope>NUCLEOTIDE SEQUENCE [LARGE SCALE GENOMIC DNA]</scope>
    <source>
        <strain evidence="14 20">FAM18157</strain>
        <strain evidence="15 21">FAM18172</strain>
        <strain evidence="16 19">FAM6012</strain>
    </source>
</reference>
<evidence type="ECO:0000256" key="4">
    <source>
        <dbReference type="ARBA" id="ARBA00022989"/>
    </source>
</evidence>
<keyword evidence="5 6" id="KW-0472">Membrane</keyword>
<evidence type="ECO:0000313" key="11">
    <source>
        <dbReference type="EMBL" id="PLC47267.1"/>
    </source>
</evidence>
<dbReference type="Pfam" id="PF09335">
    <property type="entry name" value="VTT_dom"/>
    <property type="match status" value="1"/>
</dbReference>
<dbReference type="EMBL" id="JAUCBG010000018">
    <property type="protein sequence ID" value="MDM7454958.1"/>
    <property type="molecule type" value="Genomic_DNA"/>
</dbReference>
<protein>
    <recommendedName>
        <fullName evidence="6">TVP38/TMEM64 family membrane protein</fullName>
    </recommendedName>
</protein>
<feature type="domain" description="VTT" evidence="7">
    <location>
        <begin position="68"/>
        <end position="185"/>
    </location>
</feature>
<accession>A0A125U608</accession>
<evidence type="ECO:0000313" key="21">
    <source>
        <dbReference type="Proteomes" id="UP000285532"/>
    </source>
</evidence>
<feature type="transmembrane region" description="Helical" evidence="6">
    <location>
        <begin position="40"/>
        <end position="58"/>
    </location>
</feature>
<evidence type="ECO:0000313" key="16">
    <source>
        <dbReference type="EMBL" id="RNE29121.1"/>
    </source>
</evidence>
<dbReference type="EMBL" id="LKGI01000072">
    <property type="protein sequence ID" value="RNE29121.1"/>
    <property type="molecule type" value="Genomic_DNA"/>
</dbReference>
<evidence type="ECO:0000313" key="14">
    <source>
        <dbReference type="EMBL" id="RND80333.1"/>
    </source>
</evidence>
<dbReference type="GO" id="GO:0005886">
    <property type="term" value="C:plasma membrane"/>
    <property type="evidence" value="ECO:0007669"/>
    <property type="project" value="UniProtKB-SubCell"/>
</dbReference>
<dbReference type="EMBL" id="CP050500">
    <property type="protein sequence ID" value="QOP54758.1"/>
    <property type="molecule type" value="Genomic_DNA"/>
</dbReference>
<evidence type="ECO:0000313" key="15">
    <source>
        <dbReference type="EMBL" id="RND87622.1"/>
    </source>
</evidence>
<dbReference type="InterPro" id="IPR015414">
    <property type="entry name" value="TMEM64"/>
</dbReference>
<sequence length="198" mass="22307">MNPKNVRRLINFATIVVVILLAAVAIYWYDLGILSNINALQAYIARLGIAGALFFMLIQVIQVVIPIIPGGVSTAAGVILFGPWTGFFYNYIGIAIGSFINFHLARRFGKPLLTYLISEKTYNKYIGYTKNQQRFDRFFTLAIILPVAPDDVLCLLAGLTKMTFKKFFWIIILGKPITILAYSMSLIYGGQWLIHLFQ</sequence>
<dbReference type="EMBL" id="JAQLSF010000001">
    <property type="protein sequence ID" value="MDB1564412.1"/>
    <property type="molecule type" value="Genomic_DNA"/>
</dbReference>
<reference evidence="13 22" key="4">
    <citation type="submission" date="2020-03" db="EMBL/GenBank/DDBJ databases">
        <title>Complete genome sequence of Lactobacillus paracasei strain NFFJ04, isolated from animal feed.</title>
        <authorList>
            <person name="Jung J.Y."/>
        </authorList>
    </citation>
    <scope>NUCLEOTIDE SEQUENCE [LARGE SCALE GENOMIC DNA]</scope>
    <source>
        <strain evidence="13 22">NFFJ04</strain>
    </source>
</reference>
<evidence type="ECO:0000256" key="1">
    <source>
        <dbReference type="ARBA" id="ARBA00004651"/>
    </source>
</evidence>
<dbReference type="EMBL" id="PKQJ01000002">
    <property type="protein sequence ID" value="PLC47267.1"/>
    <property type="molecule type" value="Genomic_DNA"/>
</dbReference>
<reference evidence="10" key="8">
    <citation type="submission" date="2024-03" db="EMBL/GenBank/DDBJ databases">
        <title>Lacticaseibacillus paracasei KCKM 0992.</title>
        <authorList>
            <person name="Kim T.W."/>
        </authorList>
    </citation>
    <scope>NUCLEOTIDE SEQUENCE</scope>
    <source>
        <strain evidence="10">KCKM 0992</strain>
    </source>
</reference>
<feature type="transmembrane region" description="Helical" evidence="6">
    <location>
        <begin position="166"/>
        <end position="188"/>
    </location>
</feature>
<dbReference type="EMBL" id="JAVKVH010000001">
    <property type="protein sequence ID" value="MDR7625097.1"/>
    <property type="molecule type" value="Genomic_DNA"/>
</dbReference>
<evidence type="ECO:0000256" key="5">
    <source>
        <dbReference type="ARBA" id="ARBA00023136"/>
    </source>
</evidence>
<dbReference type="EMBL" id="LKFU01000043">
    <property type="protein sequence ID" value="RND87622.1"/>
    <property type="molecule type" value="Genomic_DNA"/>
</dbReference>
<gene>
    <name evidence="12" type="ORF">ACX51_05620</name>
    <name evidence="11" type="ORF">C0Q90_02510</name>
    <name evidence="14" type="ORF">FAM18157_02038</name>
    <name evidence="15" type="ORF">FAM18172_00700</name>
    <name evidence="16" type="ORF">FAM6012_02077</name>
    <name evidence="13" type="ORF">HCJ88_02610</name>
    <name evidence="8" type="ORF">PGA78_06460</name>
    <name evidence="9" type="ORF">QUF16_11395</name>
    <name evidence="10" type="ORF">RF672_10920</name>
</gene>
<name>A0A1S2AJ72_LACPA</name>
<evidence type="ECO:0000313" key="20">
    <source>
        <dbReference type="Proteomes" id="UP000284716"/>
    </source>
</evidence>
<dbReference type="Proteomes" id="UP001212327">
    <property type="component" value="Unassembled WGS sequence"/>
</dbReference>
<reference evidence="12 18" key="1">
    <citation type="journal article" date="2015" name="J. Am. Soc. Brew. Chem.">
        <title>Dissolved carbon dioxide selects for lactic acid bacteria able to grow in and spoil packaged beer.</title>
        <authorList>
            <person name="Bergsveinson J."/>
            <person name="Redekop A."/>
            <person name="Zoerb S."/>
            <person name="Ziola B."/>
        </authorList>
    </citation>
    <scope>NUCLEOTIDE SEQUENCE [LARGE SCALE GENOMIC DNA]</scope>
    <source>
        <strain evidence="12 18">CCC B1205</strain>
    </source>
</reference>
<feature type="transmembrane region" description="Helical" evidence="6">
    <location>
        <begin position="88"/>
        <end position="105"/>
    </location>
</feature>
<dbReference type="Proteomes" id="UP001268544">
    <property type="component" value="Unassembled WGS sequence"/>
</dbReference>
<proteinExistence type="inferred from homology"/>
<accession>K0MTL3</accession>
<evidence type="ECO:0000313" key="12">
    <source>
        <dbReference type="EMBL" id="POE43451.1"/>
    </source>
</evidence>
<dbReference type="RefSeq" id="WP_003563965.1">
    <property type="nucleotide sequence ID" value="NC_010999.1"/>
</dbReference>
<feature type="transmembrane region" description="Helical" evidence="6">
    <location>
        <begin position="138"/>
        <end position="160"/>
    </location>
</feature>
<reference evidence="24" key="7">
    <citation type="submission" date="2023-07" db="EMBL/GenBank/DDBJ databases">
        <title>Lacticaseibacillus paracasei KCKM 0992.</title>
        <authorList>
            <person name="Kim T.W."/>
        </authorList>
    </citation>
    <scope>NUCLEOTIDE SEQUENCE [LARGE SCALE GENOMIC DNA]</scope>
    <source>
        <strain evidence="24">KCKM 0992</strain>
    </source>
</reference>
<evidence type="ECO:0000313" key="23">
    <source>
        <dbReference type="Proteomes" id="UP001212327"/>
    </source>
</evidence>
<evidence type="ECO:0000313" key="9">
    <source>
        <dbReference type="EMBL" id="MDM7454958.1"/>
    </source>
</evidence>
<organism evidence="16 19">
    <name type="scientific">Lacticaseibacillus paracasei</name>
    <name type="common">Lactobacillus paracasei</name>
    <dbReference type="NCBI Taxonomy" id="1597"/>
    <lineage>
        <taxon>Bacteria</taxon>
        <taxon>Bacillati</taxon>
        <taxon>Bacillota</taxon>
        <taxon>Bacilli</taxon>
        <taxon>Lactobacillales</taxon>
        <taxon>Lactobacillaceae</taxon>
        <taxon>Lacticaseibacillus</taxon>
    </lineage>
</organism>
<evidence type="ECO:0000313" key="17">
    <source>
        <dbReference type="Proteomes" id="UP000234512"/>
    </source>
</evidence>
<accession>A0A1S2AJ72</accession>
<keyword evidence="4 6" id="KW-1133">Transmembrane helix</keyword>
<evidence type="ECO:0000256" key="6">
    <source>
        <dbReference type="RuleBase" id="RU366058"/>
    </source>
</evidence>
<evidence type="ECO:0000313" key="8">
    <source>
        <dbReference type="EMBL" id="MDB1564412.1"/>
    </source>
</evidence>
<accession>A0A0E2LWW1</accession>
<dbReference type="Proteomes" id="UP001231451">
    <property type="component" value="Unassembled WGS sequence"/>
</dbReference>
<dbReference type="PANTHER" id="PTHR12677">
    <property type="entry name" value="GOLGI APPARATUS MEMBRANE PROTEIN TVP38-RELATED"/>
    <property type="match status" value="1"/>
</dbReference>
<dbReference type="EMBL" id="LKFS01000079">
    <property type="protein sequence ID" value="RND80333.1"/>
    <property type="molecule type" value="Genomic_DNA"/>
</dbReference>
<dbReference type="Proteomes" id="UP000285532">
    <property type="component" value="Unassembled WGS sequence"/>
</dbReference>
<evidence type="ECO:0000313" key="24">
    <source>
        <dbReference type="Proteomes" id="UP001268544"/>
    </source>
</evidence>
<dbReference type="KEGG" id="lce:LC2W_0844"/>
<reference evidence="8 23" key="5">
    <citation type="submission" date="2023-01" db="EMBL/GenBank/DDBJ databases">
        <title>Complete genome sequence of Lacticaseibacillus paracasei SRCM217440 isolated from Makgeolli.</title>
        <authorList>
            <person name="Yang H.-G."/>
            <person name="Jeong S.-J."/>
            <person name="Ha G.-S."/>
            <person name="Yang H.-J."/>
            <person name="Jeong D.-Y."/>
        </authorList>
    </citation>
    <scope>NUCLEOTIDE SEQUENCE [LARGE SCALE GENOMIC DNA]</scope>
    <source>
        <strain evidence="8 23">SRCM217440</strain>
    </source>
</reference>
<evidence type="ECO:0000313" key="19">
    <source>
        <dbReference type="Proteomes" id="UP000284123"/>
    </source>
</evidence>
<reference evidence="11 17" key="3">
    <citation type="journal article" date="2018" name="Genome Announc.">
        <title>Draft Genome Sequence of Lactobacillus paracasei DUP 13076, Which Exhibits Potent Antipathogenic Effects against Salmonella enterica Serovars Enteritidis, Typhimurium, and Heidelberg.</title>
        <authorList>
            <person name="Muyyarikkandy M.S."/>
            <person name="Alqahtani F.H."/>
            <person name="Mandoiu I."/>
            <person name="Amalaradjou M.A."/>
        </authorList>
    </citation>
    <scope>NUCLEOTIDE SEQUENCE [LARGE SCALE GENOMIC DNA]</scope>
    <source>
        <strain evidence="11 17">DUP 13076</strain>
    </source>
</reference>
<dbReference type="OrthoDB" id="371137at2"/>
<dbReference type="PANTHER" id="PTHR12677:SF49">
    <property type="entry name" value="TVP38_TMEM64 FAMILY MEMBRANE PROTEIN"/>
    <property type="match status" value="1"/>
</dbReference>
<evidence type="ECO:0000313" key="10">
    <source>
        <dbReference type="EMBL" id="MDR7625097.1"/>
    </source>
</evidence>
<dbReference type="Proteomes" id="UP000284716">
    <property type="component" value="Unassembled WGS sequence"/>
</dbReference>
<reference evidence="9" key="6">
    <citation type="submission" date="2023-06" db="EMBL/GenBank/DDBJ databases">
        <title>Draft Genome Sequences of lactic acid bacteria strains isolated from fermented milk products.</title>
        <authorList>
            <person name="Elcheninov A.G."/>
            <person name="Klyukina A."/>
            <person name="Zayulina K.S."/>
            <person name="Gavirova L.A."/>
            <person name="Shcherbakova P.A."/>
            <person name="Shestakov A.I."/>
            <person name="Kublanov I.V."/>
            <person name="Kochetkova T.V."/>
        </authorList>
    </citation>
    <scope>NUCLEOTIDE SEQUENCE</scope>
    <source>
        <strain evidence="9">TOM.1374</strain>
    </source>
</reference>
<dbReference type="KEGG" id="lcs:LCBD_0844"/>
<dbReference type="EMBL" id="LGIY01000006">
    <property type="protein sequence ID" value="POE43451.1"/>
    <property type="molecule type" value="Genomic_DNA"/>
</dbReference>
<evidence type="ECO:0000313" key="18">
    <source>
        <dbReference type="Proteomes" id="UP000237433"/>
    </source>
</evidence>
<feature type="transmembrane region" description="Helical" evidence="6">
    <location>
        <begin position="9"/>
        <end position="28"/>
    </location>
</feature>
<dbReference type="Proteomes" id="UP000237433">
    <property type="component" value="Unassembled WGS sequence"/>
</dbReference>
<evidence type="ECO:0000256" key="2">
    <source>
        <dbReference type="ARBA" id="ARBA00022475"/>
    </source>
</evidence>
<dbReference type="Proteomes" id="UP000234512">
    <property type="component" value="Unassembled WGS sequence"/>
</dbReference>
<dbReference type="GeneID" id="57089383"/>
<dbReference type="AlphaFoldDB" id="A0A1S2AJ72"/>
<dbReference type="KEGG" id="lcz:LCAZH_0711"/>
<dbReference type="InterPro" id="IPR032816">
    <property type="entry name" value="VTT_dom"/>
</dbReference>
<dbReference type="Proteomes" id="UP000593972">
    <property type="component" value="Chromosome"/>
</dbReference>
<evidence type="ECO:0000256" key="3">
    <source>
        <dbReference type="ARBA" id="ARBA00022692"/>
    </source>
</evidence>
<evidence type="ECO:0000313" key="22">
    <source>
        <dbReference type="Proteomes" id="UP000593972"/>
    </source>
</evidence>
<evidence type="ECO:0000259" key="7">
    <source>
        <dbReference type="Pfam" id="PF09335"/>
    </source>
</evidence>
<comment type="similarity">
    <text evidence="6">Belongs to the TVP38/TMEM64 family.</text>
</comment>